<evidence type="ECO:0000313" key="5">
    <source>
        <dbReference type="EMBL" id="MEI4548927.1"/>
    </source>
</evidence>
<dbReference type="InterPro" id="IPR046947">
    <property type="entry name" value="LytR-like"/>
</dbReference>
<evidence type="ECO:0000256" key="1">
    <source>
        <dbReference type="ARBA" id="ARBA00023012"/>
    </source>
</evidence>
<dbReference type="PROSITE" id="PS50110">
    <property type="entry name" value="RESPONSE_REGULATORY"/>
    <property type="match status" value="1"/>
</dbReference>
<evidence type="ECO:0000259" key="4">
    <source>
        <dbReference type="PROSITE" id="PS50930"/>
    </source>
</evidence>
<dbReference type="Gene3D" id="3.40.50.2300">
    <property type="match status" value="1"/>
</dbReference>
<feature type="domain" description="HTH LytTR-type" evidence="4">
    <location>
        <begin position="132"/>
        <end position="235"/>
    </location>
</feature>
<dbReference type="Pfam" id="PF04397">
    <property type="entry name" value="LytTR"/>
    <property type="match status" value="1"/>
</dbReference>
<dbReference type="Pfam" id="PF00072">
    <property type="entry name" value="Response_reg"/>
    <property type="match status" value="1"/>
</dbReference>
<dbReference type="InterPro" id="IPR011006">
    <property type="entry name" value="CheY-like_superfamily"/>
</dbReference>
<dbReference type="Proteomes" id="UP001382455">
    <property type="component" value="Unassembled WGS sequence"/>
</dbReference>
<proteinExistence type="predicted"/>
<dbReference type="SMART" id="SM00448">
    <property type="entry name" value="REC"/>
    <property type="match status" value="1"/>
</dbReference>
<dbReference type="SUPFAM" id="SSF52172">
    <property type="entry name" value="CheY-like"/>
    <property type="match status" value="1"/>
</dbReference>
<accession>A0ABU8EPN4</accession>
<feature type="modified residue" description="4-aspartylphosphate" evidence="2">
    <location>
        <position position="54"/>
    </location>
</feature>
<name>A0ABU8EPN4_9GAMM</name>
<keyword evidence="2" id="KW-0597">Phosphoprotein</keyword>
<evidence type="ECO:0000256" key="2">
    <source>
        <dbReference type="PROSITE-ProRule" id="PRU00169"/>
    </source>
</evidence>
<dbReference type="PANTHER" id="PTHR37299">
    <property type="entry name" value="TRANSCRIPTIONAL REGULATOR-RELATED"/>
    <property type="match status" value="1"/>
</dbReference>
<dbReference type="PANTHER" id="PTHR37299:SF1">
    <property type="entry name" value="STAGE 0 SPORULATION PROTEIN A HOMOLOG"/>
    <property type="match status" value="1"/>
</dbReference>
<sequence>MNVLIVDDEPLARARIARLLQKLRPDFNIMSLAENAEQALLACNDLVPDLALLDIEMPGLSGIELAEKLKEFNPPPAIIFITAYPDKALPAFAVAPQGYLVKPIDEVALAKAIDGLKISHRAQTALKQQAAIEYIEGGIHKSVLVSDVRLVRSEDKYLRVITPNTSVLIEGSLKKLLSEFESYFVRVHRNTIVNQSYLTEIGQDNNKHWLKLLDFNEKVEVSRREWPHIKLLIQQ</sequence>
<dbReference type="PROSITE" id="PS50930">
    <property type="entry name" value="HTH_LYTTR"/>
    <property type="match status" value="1"/>
</dbReference>
<evidence type="ECO:0000313" key="6">
    <source>
        <dbReference type="Proteomes" id="UP001382455"/>
    </source>
</evidence>
<evidence type="ECO:0000259" key="3">
    <source>
        <dbReference type="PROSITE" id="PS50110"/>
    </source>
</evidence>
<comment type="caution">
    <text evidence="5">The sequence shown here is derived from an EMBL/GenBank/DDBJ whole genome shotgun (WGS) entry which is preliminary data.</text>
</comment>
<reference evidence="5 6" key="1">
    <citation type="submission" date="2023-12" db="EMBL/GenBank/DDBJ databases">
        <title>Friends and Foes: Symbiotic and Algicidal bacterial influence on Karenia brevis blooms.</title>
        <authorList>
            <person name="Fei C."/>
            <person name="Mohamed A.R."/>
            <person name="Booker A."/>
            <person name="Arshad M."/>
            <person name="Klass S."/>
            <person name="Ahn S."/>
            <person name="Gilbert P.M."/>
            <person name="Heil C.A."/>
            <person name="Martinez J.M."/>
            <person name="Amin S.A."/>
        </authorList>
    </citation>
    <scope>NUCLEOTIDE SEQUENCE [LARGE SCALE GENOMIC DNA]</scope>
    <source>
        <strain evidence="5 6">CE15</strain>
    </source>
</reference>
<dbReference type="GO" id="GO:0003677">
    <property type="term" value="F:DNA binding"/>
    <property type="evidence" value="ECO:0007669"/>
    <property type="project" value="UniProtKB-KW"/>
</dbReference>
<keyword evidence="5" id="KW-0238">DNA-binding</keyword>
<dbReference type="Gene3D" id="2.40.50.1020">
    <property type="entry name" value="LytTr DNA-binding domain"/>
    <property type="match status" value="1"/>
</dbReference>
<keyword evidence="6" id="KW-1185">Reference proteome</keyword>
<organism evidence="5 6">
    <name type="scientific">Pseudoalteromonas spongiae</name>
    <dbReference type="NCBI Taxonomy" id="298657"/>
    <lineage>
        <taxon>Bacteria</taxon>
        <taxon>Pseudomonadati</taxon>
        <taxon>Pseudomonadota</taxon>
        <taxon>Gammaproteobacteria</taxon>
        <taxon>Alteromonadales</taxon>
        <taxon>Pseudoalteromonadaceae</taxon>
        <taxon>Pseudoalteromonas</taxon>
    </lineage>
</organism>
<feature type="domain" description="Response regulatory" evidence="3">
    <location>
        <begin position="2"/>
        <end position="117"/>
    </location>
</feature>
<dbReference type="InterPro" id="IPR007492">
    <property type="entry name" value="LytTR_DNA-bd_dom"/>
</dbReference>
<protein>
    <submittedName>
        <fullName evidence="5">LytTR family DNA-binding domain-containing protein</fullName>
    </submittedName>
</protein>
<keyword evidence="1" id="KW-0902">Two-component regulatory system</keyword>
<dbReference type="RefSeq" id="WP_336434704.1">
    <property type="nucleotide sequence ID" value="NZ_JBAWKS010000001.1"/>
</dbReference>
<dbReference type="SMART" id="SM00850">
    <property type="entry name" value="LytTR"/>
    <property type="match status" value="1"/>
</dbReference>
<gene>
    <name evidence="5" type="ORF">WAE96_04265</name>
</gene>
<dbReference type="EMBL" id="JBAWKS010000001">
    <property type="protein sequence ID" value="MEI4548927.1"/>
    <property type="molecule type" value="Genomic_DNA"/>
</dbReference>
<dbReference type="InterPro" id="IPR001789">
    <property type="entry name" value="Sig_transdc_resp-reg_receiver"/>
</dbReference>